<dbReference type="InterPro" id="IPR043129">
    <property type="entry name" value="ATPase_NBD"/>
</dbReference>
<name>A0ABX3CKN1_9BACI</name>
<evidence type="ECO:0000313" key="2">
    <source>
        <dbReference type="Proteomes" id="UP000180194"/>
    </source>
</evidence>
<organism evidence="1 2">
    <name type="scientific">Cytobacillus oceanisediminis</name>
    <dbReference type="NCBI Taxonomy" id="665099"/>
    <lineage>
        <taxon>Bacteria</taxon>
        <taxon>Bacillati</taxon>
        <taxon>Bacillota</taxon>
        <taxon>Bacilli</taxon>
        <taxon>Bacillales</taxon>
        <taxon>Bacillaceae</taxon>
        <taxon>Cytobacillus</taxon>
    </lineage>
</organism>
<reference evidence="1 2" key="1">
    <citation type="submission" date="2016-07" db="EMBL/GenBank/DDBJ databases">
        <title>Bacillus oceanisediminis whole genome.</title>
        <authorList>
            <person name="Pal Y."/>
            <person name="Verma A."/>
            <person name="Mual P."/>
            <person name="Srinivasan K."/>
        </authorList>
    </citation>
    <scope>NUCLEOTIDE SEQUENCE [LARGE SCALE GENOMIC DNA]</scope>
    <source>
        <strain evidence="1 2">Bhandara28</strain>
    </source>
</reference>
<keyword evidence="2" id="KW-1185">Reference proteome</keyword>
<protein>
    <recommendedName>
        <fullName evidence="3">Actin-like protein N-terminal domain-containing protein</fullName>
    </recommendedName>
</protein>
<dbReference type="Proteomes" id="UP000180194">
    <property type="component" value="Unassembled WGS sequence"/>
</dbReference>
<dbReference type="EMBL" id="MBRJ01000059">
    <property type="protein sequence ID" value="OHX41376.1"/>
    <property type="molecule type" value="Genomic_DNA"/>
</dbReference>
<dbReference type="RefSeq" id="WP_071159883.1">
    <property type="nucleotide sequence ID" value="NZ_MBRJ01000059.1"/>
</dbReference>
<dbReference type="Gene3D" id="3.30.420.40">
    <property type="match status" value="2"/>
</dbReference>
<gene>
    <name evidence="1" type="ORF">BBV17_28680</name>
</gene>
<proteinExistence type="predicted"/>
<evidence type="ECO:0008006" key="3">
    <source>
        <dbReference type="Google" id="ProtNLM"/>
    </source>
</evidence>
<sequence length="403" mass="45415">MAKTPEIHLDCTNDNGNSEQALYINGDLVRQPNVYAEPTSKGFVDNVSPESQIENLLNQIDVTISSRSIQFNGDYYIGLKAIKSKYQPVSMDVELDTKYDSDLPIINTLGTLAAKAVQNYFKENKKIPSELDVTVDMLTALPVEQWNPKNADVFAKRFTGDNESLIHNVTVHINNVDVLVKIRFGQVKVAAEGVPALFALLFDQNLNNRNDEIFKHFNEDYGKEITGEYLKGKRISHIDIGDGTSDMPVTDGFNLDTHFVTGCNHGVGHAIEAAIQNFKEKHSTLKKLTRQKFSEYLKDENHQYHQDAVRFFQKTALVQSKFIFKHYQRVLSAFDNEVDLIVVYGGGSIALKDSLYPLLEDLGGKLGKEILWVPEEYAPLMNVEGLLVLLNRMKNQSKKKVKA</sequence>
<comment type="caution">
    <text evidence="1">The sequence shown here is derived from an EMBL/GenBank/DDBJ whole genome shotgun (WGS) entry which is preliminary data.</text>
</comment>
<dbReference type="SUPFAM" id="SSF53067">
    <property type="entry name" value="Actin-like ATPase domain"/>
    <property type="match status" value="1"/>
</dbReference>
<accession>A0ABX3CKN1</accession>
<evidence type="ECO:0000313" key="1">
    <source>
        <dbReference type="EMBL" id="OHX41376.1"/>
    </source>
</evidence>
<dbReference type="CDD" id="cd24023">
    <property type="entry name" value="ASKHA_NBD_ParM_Alp7A-like"/>
    <property type="match status" value="1"/>
</dbReference>